<name>A0A443RYD8_9ACAR</name>
<evidence type="ECO:0000313" key="3">
    <source>
        <dbReference type="Proteomes" id="UP000288716"/>
    </source>
</evidence>
<dbReference type="VEuPathDB" id="VectorBase:LDEU011653"/>
<evidence type="ECO:0000313" key="2">
    <source>
        <dbReference type="EMBL" id="RWS20387.1"/>
    </source>
</evidence>
<comment type="caution">
    <text evidence="2">The sequence shown here is derived from an EMBL/GenBank/DDBJ whole genome shotgun (WGS) entry which is preliminary data.</text>
</comment>
<dbReference type="Proteomes" id="UP000288716">
    <property type="component" value="Unassembled WGS sequence"/>
</dbReference>
<sequence>MFIFTFKSFRAEANYPVALTAHNFSSYVYESESATLVEFYSTYCGFCLRLAPRLKHFAESVTKWKSVVKVAKVNCEEMENLILCRKHKRLSFPTFLFFAPDLLEGESGVLIQCE</sequence>
<dbReference type="AlphaFoldDB" id="A0A443RYD8"/>
<dbReference type="GO" id="GO:0003756">
    <property type="term" value="F:protein disulfide isomerase activity"/>
    <property type="evidence" value="ECO:0007669"/>
    <property type="project" value="TreeGrafter"/>
</dbReference>
<dbReference type="GO" id="GO:0006457">
    <property type="term" value="P:protein folding"/>
    <property type="evidence" value="ECO:0007669"/>
    <property type="project" value="TreeGrafter"/>
</dbReference>
<accession>A0A443RYD8</accession>
<dbReference type="Pfam" id="PF00085">
    <property type="entry name" value="Thioredoxin"/>
    <property type="match status" value="1"/>
</dbReference>
<dbReference type="PROSITE" id="PS51352">
    <property type="entry name" value="THIOREDOXIN_2"/>
    <property type="match status" value="1"/>
</dbReference>
<gene>
    <name evidence="2" type="ORF">B4U80_14938</name>
</gene>
<dbReference type="GO" id="GO:0016971">
    <property type="term" value="F:flavin-dependent sulfhydryl oxidase activity"/>
    <property type="evidence" value="ECO:0007669"/>
    <property type="project" value="InterPro"/>
</dbReference>
<dbReference type="PANTHER" id="PTHR22897:SF8">
    <property type="entry name" value="SULFHYDRYL OXIDASE"/>
    <property type="match status" value="1"/>
</dbReference>
<dbReference type="InterPro" id="IPR013766">
    <property type="entry name" value="Thioredoxin_domain"/>
</dbReference>
<dbReference type="InterPro" id="IPR036249">
    <property type="entry name" value="Thioredoxin-like_sf"/>
</dbReference>
<dbReference type="OrthoDB" id="59470at2759"/>
<reference evidence="2 3" key="1">
    <citation type="journal article" date="2018" name="Gigascience">
        <title>Genomes of trombidid mites reveal novel predicted allergens and laterally-transferred genes associated with secondary metabolism.</title>
        <authorList>
            <person name="Dong X."/>
            <person name="Chaisiri K."/>
            <person name="Xia D."/>
            <person name="Armstrong S.D."/>
            <person name="Fang Y."/>
            <person name="Donnelly M.J."/>
            <person name="Kadowaki T."/>
            <person name="McGarry J.W."/>
            <person name="Darby A.C."/>
            <person name="Makepeace B.L."/>
        </authorList>
    </citation>
    <scope>NUCLEOTIDE SEQUENCE [LARGE SCALE GENOMIC DNA]</scope>
    <source>
        <strain evidence="2">UoL-UT</strain>
    </source>
</reference>
<evidence type="ECO:0000259" key="1">
    <source>
        <dbReference type="PROSITE" id="PS51352"/>
    </source>
</evidence>
<dbReference type="GO" id="GO:0000139">
    <property type="term" value="C:Golgi membrane"/>
    <property type="evidence" value="ECO:0007669"/>
    <property type="project" value="TreeGrafter"/>
</dbReference>
<dbReference type="EMBL" id="NCKV01017933">
    <property type="protein sequence ID" value="RWS20387.1"/>
    <property type="molecule type" value="Genomic_DNA"/>
</dbReference>
<dbReference type="GO" id="GO:0005615">
    <property type="term" value="C:extracellular space"/>
    <property type="evidence" value="ECO:0007669"/>
    <property type="project" value="TreeGrafter"/>
</dbReference>
<dbReference type="SUPFAM" id="SSF52833">
    <property type="entry name" value="Thioredoxin-like"/>
    <property type="match status" value="1"/>
</dbReference>
<dbReference type="Gene3D" id="3.40.30.10">
    <property type="entry name" value="Glutaredoxin"/>
    <property type="match status" value="1"/>
</dbReference>
<dbReference type="InterPro" id="IPR039798">
    <property type="entry name" value="Sulfhydryl_oxidase"/>
</dbReference>
<feature type="domain" description="Thioredoxin" evidence="1">
    <location>
        <begin position="1"/>
        <end position="114"/>
    </location>
</feature>
<protein>
    <submittedName>
        <fullName evidence="2">Sulfhydryl oxidase 1-like protein</fullName>
    </submittedName>
</protein>
<keyword evidence="3" id="KW-1185">Reference proteome</keyword>
<dbReference type="PANTHER" id="PTHR22897">
    <property type="entry name" value="QUIESCIN Q6-RELATED SULFHYDRYL OXIDASE"/>
    <property type="match status" value="1"/>
</dbReference>
<organism evidence="2 3">
    <name type="scientific">Leptotrombidium deliense</name>
    <dbReference type="NCBI Taxonomy" id="299467"/>
    <lineage>
        <taxon>Eukaryota</taxon>
        <taxon>Metazoa</taxon>
        <taxon>Ecdysozoa</taxon>
        <taxon>Arthropoda</taxon>
        <taxon>Chelicerata</taxon>
        <taxon>Arachnida</taxon>
        <taxon>Acari</taxon>
        <taxon>Acariformes</taxon>
        <taxon>Trombidiformes</taxon>
        <taxon>Prostigmata</taxon>
        <taxon>Anystina</taxon>
        <taxon>Parasitengona</taxon>
        <taxon>Trombiculoidea</taxon>
        <taxon>Trombiculidae</taxon>
        <taxon>Leptotrombidium</taxon>
    </lineage>
</organism>
<proteinExistence type="predicted"/>